<proteinExistence type="predicted"/>
<dbReference type="GO" id="GO:0005730">
    <property type="term" value="C:nucleolus"/>
    <property type="evidence" value="ECO:0007669"/>
    <property type="project" value="TreeGrafter"/>
</dbReference>
<name>A0A448ZI75_9STRA</name>
<evidence type="ECO:0008006" key="4">
    <source>
        <dbReference type="Google" id="ProtNLM"/>
    </source>
</evidence>
<accession>A0A448ZI75</accession>
<evidence type="ECO:0000256" key="1">
    <source>
        <dbReference type="SAM" id="MobiDB-lite"/>
    </source>
</evidence>
<evidence type="ECO:0000313" key="2">
    <source>
        <dbReference type="EMBL" id="VEU41743.1"/>
    </source>
</evidence>
<dbReference type="AlphaFoldDB" id="A0A448ZI75"/>
<dbReference type="PANTHER" id="PTHR13282:SF6">
    <property type="entry name" value="PROTEIN FAM32A"/>
    <property type="match status" value="1"/>
</dbReference>
<feature type="compositionally biased region" description="Basic and acidic residues" evidence="1">
    <location>
        <begin position="33"/>
        <end position="56"/>
    </location>
</feature>
<protein>
    <recommendedName>
        <fullName evidence="4">Casein kinase substrate phosphoprotein PP28 domain-containing protein</fullName>
    </recommendedName>
</protein>
<feature type="region of interest" description="Disordered" evidence="1">
    <location>
        <begin position="13"/>
        <end position="93"/>
    </location>
</feature>
<dbReference type="EMBL" id="CAACVS010000381">
    <property type="protein sequence ID" value="VEU41743.1"/>
    <property type="molecule type" value="Genomic_DNA"/>
</dbReference>
<gene>
    <name evidence="2" type="ORF">PSNMU_V1.4_AUG-EV-PASAV3_0086780</name>
</gene>
<dbReference type="PANTHER" id="PTHR13282">
    <property type="entry name" value="PROTEIN FAM32A"/>
    <property type="match status" value="1"/>
</dbReference>
<feature type="compositionally biased region" description="Acidic residues" evidence="1">
    <location>
        <begin position="57"/>
        <end position="66"/>
    </location>
</feature>
<dbReference type="Proteomes" id="UP000291116">
    <property type="component" value="Unassembled WGS sequence"/>
</dbReference>
<evidence type="ECO:0000313" key="3">
    <source>
        <dbReference type="Proteomes" id="UP000291116"/>
    </source>
</evidence>
<feature type="compositionally biased region" description="Basic and acidic residues" evidence="1">
    <location>
        <begin position="78"/>
        <end position="93"/>
    </location>
</feature>
<keyword evidence="3" id="KW-1185">Reference proteome</keyword>
<dbReference type="InterPro" id="IPR013865">
    <property type="entry name" value="FAM32A"/>
</dbReference>
<dbReference type="OrthoDB" id="205403at2759"/>
<organism evidence="2 3">
    <name type="scientific">Pseudo-nitzschia multistriata</name>
    <dbReference type="NCBI Taxonomy" id="183589"/>
    <lineage>
        <taxon>Eukaryota</taxon>
        <taxon>Sar</taxon>
        <taxon>Stramenopiles</taxon>
        <taxon>Ochrophyta</taxon>
        <taxon>Bacillariophyta</taxon>
        <taxon>Bacillariophyceae</taxon>
        <taxon>Bacillariophycidae</taxon>
        <taxon>Bacillariales</taxon>
        <taxon>Bacillariaceae</taxon>
        <taxon>Pseudo-nitzschia</taxon>
    </lineage>
</organism>
<reference evidence="2 3" key="1">
    <citation type="submission" date="2019-01" db="EMBL/GenBank/DDBJ databases">
        <authorList>
            <person name="Ferrante I. M."/>
        </authorList>
    </citation>
    <scope>NUCLEOTIDE SEQUENCE [LARGE SCALE GENOMIC DNA]</scope>
    <source>
        <strain evidence="2 3">B856</strain>
    </source>
</reference>
<feature type="compositionally biased region" description="Basic residues" evidence="1">
    <location>
        <begin position="16"/>
        <end position="32"/>
    </location>
</feature>
<sequence length="121" mass="13733">MTKFSFLGGALSFKGDKKKSKKKSKKSKVKHKLKDEEATAKISRETEIPHHNRDDVLLSDDEDELTDAEKKALKFKKERQQEENKKIAAQSHRERVEALNEKLGNMTELNDIPRVSAAGNG</sequence>